<dbReference type="Proteomes" id="UP000001449">
    <property type="component" value="Chromosome 1"/>
</dbReference>
<dbReference type="GeneID" id="7447597"/>
<evidence type="ECO:0000313" key="2">
    <source>
        <dbReference type="EMBL" id="EED95971.1"/>
    </source>
</evidence>
<protein>
    <submittedName>
        <fullName evidence="2">Uncharacterized protein</fullName>
    </submittedName>
</protein>
<accession>B8BRJ9</accession>
<dbReference type="EMBL" id="CM000638">
    <property type="protein sequence ID" value="EED95971.1"/>
    <property type="molecule type" value="Genomic_DNA"/>
</dbReference>
<reference evidence="2 3" key="1">
    <citation type="journal article" date="2004" name="Science">
        <title>The genome of the diatom Thalassiosira pseudonana: ecology, evolution, and metabolism.</title>
        <authorList>
            <person name="Armbrust E.V."/>
            <person name="Berges J.A."/>
            <person name="Bowler C."/>
            <person name="Green B.R."/>
            <person name="Martinez D."/>
            <person name="Putnam N.H."/>
            <person name="Zhou S."/>
            <person name="Allen A.E."/>
            <person name="Apt K.E."/>
            <person name="Bechner M."/>
            <person name="Brzezinski M.A."/>
            <person name="Chaal B.K."/>
            <person name="Chiovitti A."/>
            <person name="Davis A.K."/>
            <person name="Demarest M.S."/>
            <person name="Detter J.C."/>
            <person name="Glavina T."/>
            <person name="Goodstein D."/>
            <person name="Hadi M.Z."/>
            <person name="Hellsten U."/>
            <person name="Hildebrand M."/>
            <person name="Jenkins B.D."/>
            <person name="Jurka J."/>
            <person name="Kapitonov V.V."/>
            <person name="Kroger N."/>
            <person name="Lau W.W."/>
            <person name="Lane T.W."/>
            <person name="Larimer F.W."/>
            <person name="Lippmeier J.C."/>
            <person name="Lucas S."/>
            <person name="Medina M."/>
            <person name="Montsant A."/>
            <person name="Obornik M."/>
            <person name="Parker M.S."/>
            <person name="Palenik B."/>
            <person name="Pazour G.J."/>
            <person name="Richardson P.M."/>
            <person name="Rynearson T.A."/>
            <person name="Saito M.A."/>
            <person name="Schwartz D.C."/>
            <person name="Thamatrakoln K."/>
            <person name="Valentin K."/>
            <person name="Vardi A."/>
            <person name="Wilkerson F.P."/>
            <person name="Rokhsar D.S."/>
        </authorList>
    </citation>
    <scope>NUCLEOTIDE SEQUENCE [LARGE SCALE GENOMIC DNA]</scope>
    <source>
        <strain evidence="2 3">CCMP1335</strain>
    </source>
</reference>
<dbReference type="STRING" id="35128.B8BRJ9"/>
<feature type="chain" id="PRO_5002868517" evidence="1">
    <location>
        <begin position="21"/>
        <end position="168"/>
    </location>
</feature>
<dbReference type="KEGG" id="tps:THAPSDRAFT_1653"/>
<dbReference type="PaxDb" id="35128-Thaps1653"/>
<keyword evidence="3" id="KW-1185">Reference proteome</keyword>
<dbReference type="AlphaFoldDB" id="B8BRJ9"/>
<evidence type="ECO:0000256" key="1">
    <source>
        <dbReference type="SAM" id="SignalP"/>
    </source>
</evidence>
<dbReference type="HOGENOM" id="CLU_1589729_0_0_1"/>
<reference evidence="2 3" key="2">
    <citation type="journal article" date="2008" name="Nature">
        <title>The Phaeodactylum genome reveals the evolutionary history of diatom genomes.</title>
        <authorList>
            <person name="Bowler C."/>
            <person name="Allen A.E."/>
            <person name="Badger J.H."/>
            <person name="Grimwood J."/>
            <person name="Jabbari K."/>
            <person name="Kuo A."/>
            <person name="Maheswari U."/>
            <person name="Martens C."/>
            <person name="Maumus F."/>
            <person name="Otillar R.P."/>
            <person name="Rayko E."/>
            <person name="Salamov A."/>
            <person name="Vandepoele K."/>
            <person name="Beszteri B."/>
            <person name="Gruber A."/>
            <person name="Heijde M."/>
            <person name="Katinka M."/>
            <person name="Mock T."/>
            <person name="Valentin K."/>
            <person name="Verret F."/>
            <person name="Berges J.A."/>
            <person name="Brownlee C."/>
            <person name="Cadoret J.P."/>
            <person name="Chiovitti A."/>
            <person name="Choi C.J."/>
            <person name="Coesel S."/>
            <person name="De Martino A."/>
            <person name="Detter J.C."/>
            <person name="Durkin C."/>
            <person name="Falciatore A."/>
            <person name="Fournet J."/>
            <person name="Haruta M."/>
            <person name="Huysman M.J."/>
            <person name="Jenkins B.D."/>
            <person name="Jiroutova K."/>
            <person name="Jorgensen R.E."/>
            <person name="Joubert Y."/>
            <person name="Kaplan A."/>
            <person name="Kroger N."/>
            <person name="Kroth P.G."/>
            <person name="La Roche J."/>
            <person name="Lindquist E."/>
            <person name="Lommer M."/>
            <person name="Martin-Jezequel V."/>
            <person name="Lopez P.J."/>
            <person name="Lucas S."/>
            <person name="Mangogna M."/>
            <person name="McGinnis K."/>
            <person name="Medlin L.K."/>
            <person name="Montsant A."/>
            <person name="Oudot-Le Secq M.P."/>
            <person name="Napoli C."/>
            <person name="Obornik M."/>
            <person name="Parker M.S."/>
            <person name="Petit J.L."/>
            <person name="Porcel B.M."/>
            <person name="Poulsen N."/>
            <person name="Robison M."/>
            <person name="Rychlewski L."/>
            <person name="Rynearson T.A."/>
            <person name="Schmutz J."/>
            <person name="Shapiro H."/>
            <person name="Siaut M."/>
            <person name="Stanley M."/>
            <person name="Sussman M.R."/>
            <person name="Taylor A.R."/>
            <person name="Vardi A."/>
            <person name="von Dassow P."/>
            <person name="Vyverman W."/>
            <person name="Willis A."/>
            <person name="Wyrwicz L.S."/>
            <person name="Rokhsar D.S."/>
            <person name="Weissenbach J."/>
            <person name="Armbrust E.V."/>
            <person name="Green B.R."/>
            <person name="Van de Peer Y."/>
            <person name="Grigoriev I.V."/>
        </authorList>
    </citation>
    <scope>NUCLEOTIDE SEQUENCE [LARGE SCALE GENOMIC DNA]</scope>
    <source>
        <strain evidence="2 3">CCMP1335</strain>
    </source>
</reference>
<proteinExistence type="predicted"/>
<keyword evidence="1" id="KW-0732">Signal</keyword>
<name>B8BRJ9_THAPS</name>
<feature type="signal peptide" evidence="1">
    <location>
        <begin position="1"/>
        <end position="20"/>
    </location>
</feature>
<sequence length="168" mass="18999">MWKRLLALLAIVRIRQGVRAHSPLALHHMYEVHDEDDEIVISLRGHDLDGDETRATITKLPKNGVLYQLSYVYNKHGYDPKVGDLITSIPTFVVGSDSRVVYRRKNVIGRDNKARDSDDFEYTVNDVTRTIVNFGSSSYRSSSLDGTDLGMEESLSSFSRPLVETIPE</sequence>
<evidence type="ECO:0000313" key="3">
    <source>
        <dbReference type="Proteomes" id="UP000001449"/>
    </source>
</evidence>
<organism evidence="2 3">
    <name type="scientific">Thalassiosira pseudonana</name>
    <name type="common">Marine diatom</name>
    <name type="synonym">Cyclotella nana</name>
    <dbReference type="NCBI Taxonomy" id="35128"/>
    <lineage>
        <taxon>Eukaryota</taxon>
        <taxon>Sar</taxon>
        <taxon>Stramenopiles</taxon>
        <taxon>Ochrophyta</taxon>
        <taxon>Bacillariophyta</taxon>
        <taxon>Coscinodiscophyceae</taxon>
        <taxon>Thalassiosirophycidae</taxon>
        <taxon>Thalassiosirales</taxon>
        <taxon>Thalassiosiraceae</taxon>
        <taxon>Thalassiosira</taxon>
    </lineage>
</organism>
<gene>
    <name evidence="2" type="ORF">THAPSDRAFT_1653</name>
</gene>
<dbReference type="RefSeq" id="XP_002286330.1">
    <property type="nucleotide sequence ID" value="XM_002286294.1"/>
</dbReference>
<dbReference type="InParanoid" id="B8BRJ9"/>